<name>A0AAU2A5T9_9ACTN</name>
<dbReference type="EMBL" id="CP108222">
    <property type="protein sequence ID" value="WTT18891.1"/>
    <property type="molecule type" value="Genomic_DNA"/>
</dbReference>
<keyword evidence="3" id="KW-0472">Membrane</keyword>
<dbReference type="PANTHER" id="PTHR42760:SF133">
    <property type="entry name" value="3-OXOACYL-[ACYL-CARRIER-PROTEIN] REDUCTASE"/>
    <property type="match status" value="1"/>
</dbReference>
<dbReference type="Gene3D" id="3.40.50.720">
    <property type="entry name" value="NAD(P)-binding Rossmann-like Domain"/>
    <property type="match status" value="1"/>
</dbReference>
<gene>
    <name evidence="4" type="ORF">OHA22_26840</name>
</gene>
<evidence type="ECO:0000256" key="3">
    <source>
        <dbReference type="SAM" id="Phobius"/>
    </source>
</evidence>
<dbReference type="PANTHER" id="PTHR42760">
    <property type="entry name" value="SHORT-CHAIN DEHYDROGENASES/REDUCTASES FAMILY MEMBER"/>
    <property type="match status" value="1"/>
</dbReference>
<dbReference type="Pfam" id="PF13561">
    <property type="entry name" value="adh_short_C2"/>
    <property type="match status" value="1"/>
</dbReference>
<dbReference type="FunFam" id="3.40.50.720:FF:000084">
    <property type="entry name" value="Short-chain dehydrogenase reductase"/>
    <property type="match status" value="1"/>
</dbReference>
<dbReference type="InterPro" id="IPR036291">
    <property type="entry name" value="NAD(P)-bd_dom_sf"/>
</dbReference>
<accession>A0AAU2A5T9</accession>
<dbReference type="InterPro" id="IPR020904">
    <property type="entry name" value="Sc_DH/Rdtase_CS"/>
</dbReference>
<keyword evidence="3" id="KW-0812">Transmembrane</keyword>
<sequence>MRATWDFTGTRALVAGAGGIGAAVAGALAGAGASVLVLDVDKAKLDQVQQETSGSVSGLAVDLTSADACRAAVGRTVELLGGMDVFVHAVGANDRRPVLETPDEVWERITAINLDSAFWLGRAVGAVMVPAGYGRIVYLSSVSGLLAHADHSPYAATKGGVNQLMRVMAREWAPTGVTVNAVAPGYTETELTRDYLARPGVRASLESLVPAGRLGRPGDLTGPVLFLASDESAFVTGQVLYVDGGRTLI</sequence>
<comment type="similarity">
    <text evidence="1">Belongs to the short-chain dehydrogenases/reductases (SDR) family.</text>
</comment>
<feature type="transmembrane region" description="Helical" evidence="3">
    <location>
        <begin position="12"/>
        <end position="38"/>
    </location>
</feature>
<dbReference type="PRINTS" id="PR00080">
    <property type="entry name" value="SDRFAMILY"/>
</dbReference>
<dbReference type="PROSITE" id="PS00061">
    <property type="entry name" value="ADH_SHORT"/>
    <property type="match status" value="1"/>
</dbReference>
<dbReference type="AlphaFoldDB" id="A0AAU2A5T9"/>
<keyword evidence="3" id="KW-1133">Transmembrane helix</keyword>
<dbReference type="PRINTS" id="PR00081">
    <property type="entry name" value="GDHRDH"/>
</dbReference>
<proteinExistence type="inferred from homology"/>
<keyword evidence="2" id="KW-0560">Oxidoreductase</keyword>
<dbReference type="SUPFAM" id="SSF51735">
    <property type="entry name" value="NAD(P)-binding Rossmann-fold domains"/>
    <property type="match status" value="1"/>
</dbReference>
<organism evidence="4">
    <name type="scientific">Streptomyces sp. NBC_00093</name>
    <dbReference type="NCBI Taxonomy" id="2975649"/>
    <lineage>
        <taxon>Bacteria</taxon>
        <taxon>Bacillati</taxon>
        <taxon>Actinomycetota</taxon>
        <taxon>Actinomycetes</taxon>
        <taxon>Kitasatosporales</taxon>
        <taxon>Streptomycetaceae</taxon>
        <taxon>Streptomyces</taxon>
    </lineage>
</organism>
<dbReference type="CDD" id="cd05233">
    <property type="entry name" value="SDR_c"/>
    <property type="match status" value="1"/>
</dbReference>
<protein>
    <submittedName>
        <fullName evidence="4">SDR family oxidoreductase</fullName>
    </submittedName>
</protein>
<dbReference type="InterPro" id="IPR002347">
    <property type="entry name" value="SDR_fam"/>
</dbReference>
<evidence type="ECO:0000313" key="4">
    <source>
        <dbReference type="EMBL" id="WTT18891.1"/>
    </source>
</evidence>
<evidence type="ECO:0000256" key="2">
    <source>
        <dbReference type="ARBA" id="ARBA00023002"/>
    </source>
</evidence>
<dbReference type="GO" id="GO:0016616">
    <property type="term" value="F:oxidoreductase activity, acting on the CH-OH group of donors, NAD or NADP as acceptor"/>
    <property type="evidence" value="ECO:0007669"/>
    <property type="project" value="TreeGrafter"/>
</dbReference>
<reference evidence="4" key="1">
    <citation type="submission" date="2022-10" db="EMBL/GenBank/DDBJ databases">
        <title>The complete genomes of actinobacterial strains from the NBC collection.</title>
        <authorList>
            <person name="Joergensen T.S."/>
            <person name="Alvarez Arevalo M."/>
            <person name="Sterndorff E.B."/>
            <person name="Faurdal D."/>
            <person name="Vuksanovic O."/>
            <person name="Mourched A.-S."/>
            <person name="Charusanti P."/>
            <person name="Shaw S."/>
            <person name="Blin K."/>
            <person name="Weber T."/>
        </authorList>
    </citation>
    <scope>NUCLEOTIDE SEQUENCE</scope>
    <source>
        <strain evidence="4">NBC_00093</strain>
    </source>
</reference>
<evidence type="ECO:0000256" key="1">
    <source>
        <dbReference type="ARBA" id="ARBA00006484"/>
    </source>
</evidence>